<dbReference type="RefSeq" id="WP_398657289.1">
    <property type="nucleotide sequence ID" value="NZ_JBITDC010000006.1"/>
</dbReference>
<feature type="compositionally biased region" description="Acidic residues" evidence="1">
    <location>
        <begin position="320"/>
        <end position="329"/>
    </location>
</feature>
<organism evidence="3 4">
    <name type="scientific">Streptomyces cellulosae</name>
    <dbReference type="NCBI Taxonomy" id="1968"/>
    <lineage>
        <taxon>Bacteria</taxon>
        <taxon>Bacillati</taxon>
        <taxon>Actinomycetota</taxon>
        <taxon>Actinomycetes</taxon>
        <taxon>Kitasatosporales</taxon>
        <taxon>Streptomycetaceae</taxon>
        <taxon>Streptomyces</taxon>
    </lineage>
</organism>
<keyword evidence="2" id="KW-0732">Signal</keyword>
<dbReference type="EMBL" id="JBITDC010000006">
    <property type="protein sequence ID" value="MFI5676559.1"/>
    <property type="molecule type" value="Genomic_DNA"/>
</dbReference>
<accession>A0ABW7Y2H3</accession>
<feature type="chain" id="PRO_5045538141" description="Secreted protein" evidence="2">
    <location>
        <begin position="28"/>
        <end position="536"/>
    </location>
</feature>
<keyword evidence="4" id="KW-1185">Reference proteome</keyword>
<comment type="caution">
    <text evidence="3">The sequence shown here is derived from an EMBL/GenBank/DDBJ whole genome shotgun (WGS) entry which is preliminary data.</text>
</comment>
<evidence type="ECO:0000256" key="2">
    <source>
        <dbReference type="SAM" id="SignalP"/>
    </source>
</evidence>
<evidence type="ECO:0000313" key="4">
    <source>
        <dbReference type="Proteomes" id="UP001612415"/>
    </source>
</evidence>
<proteinExistence type="predicted"/>
<protein>
    <recommendedName>
        <fullName evidence="5">Secreted protein</fullName>
    </recommendedName>
</protein>
<feature type="signal peptide" evidence="2">
    <location>
        <begin position="1"/>
        <end position="27"/>
    </location>
</feature>
<name>A0ABW7Y2H3_STRCE</name>
<evidence type="ECO:0008006" key="5">
    <source>
        <dbReference type="Google" id="ProtNLM"/>
    </source>
</evidence>
<evidence type="ECO:0000313" key="3">
    <source>
        <dbReference type="EMBL" id="MFI5676559.1"/>
    </source>
</evidence>
<evidence type="ECO:0000256" key="1">
    <source>
        <dbReference type="SAM" id="MobiDB-lite"/>
    </source>
</evidence>
<gene>
    <name evidence="3" type="ORF">ACIA8P_18080</name>
</gene>
<reference evidence="3 4" key="1">
    <citation type="submission" date="2024-10" db="EMBL/GenBank/DDBJ databases">
        <title>The Natural Products Discovery Center: Release of the First 8490 Sequenced Strains for Exploring Actinobacteria Biosynthetic Diversity.</title>
        <authorList>
            <person name="Kalkreuter E."/>
            <person name="Kautsar S.A."/>
            <person name="Yang D."/>
            <person name="Bader C.D."/>
            <person name="Teijaro C.N."/>
            <person name="Fluegel L."/>
            <person name="Davis C.M."/>
            <person name="Simpson J.R."/>
            <person name="Lauterbach L."/>
            <person name="Steele A.D."/>
            <person name="Gui C."/>
            <person name="Meng S."/>
            <person name="Li G."/>
            <person name="Viehrig K."/>
            <person name="Ye F."/>
            <person name="Su P."/>
            <person name="Kiefer A.F."/>
            <person name="Nichols A."/>
            <person name="Cepeda A.J."/>
            <person name="Yan W."/>
            <person name="Fan B."/>
            <person name="Jiang Y."/>
            <person name="Adhikari A."/>
            <person name="Zheng C.-J."/>
            <person name="Schuster L."/>
            <person name="Cowan T.M."/>
            <person name="Smanski M.J."/>
            <person name="Chevrette M.G."/>
            <person name="De Carvalho L.P.S."/>
            <person name="Shen B."/>
        </authorList>
    </citation>
    <scope>NUCLEOTIDE SEQUENCE [LARGE SCALE GENOMIC DNA]</scope>
    <source>
        <strain evidence="3 4">NPDC051599</strain>
    </source>
</reference>
<feature type="region of interest" description="Disordered" evidence="1">
    <location>
        <begin position="312"/>
        <end position="336"/>
    </location>
</feature>
<sequence length="536" mass="55416">MRKAAMASMVAVAMGSFVTFGAGAAFAGGPGGATATGGSGEGDLYQQNIAQEGRQNSACDESNRNSIELTEGRLTGRCVNVDGSFNKASGVRYKGAEAVGGSTESTLEQQNVAQRGRQNNACDDTIDLDLDLDDGDTTSECVNKDRSHNEETLVKSGGAHAEGGDATDSLYQQNIAQEGRQNNACADGVDADFDVSGGGEASRCGNDDVSKNKHVLVKGGGARAEGGGNPGFTQQQNVAQEGRQNNACAAGTYWNPDVTDSDADSGCNNKDASRNKEVLIKSGGASAEGGSGDGSDFWQQNIAQEGRQNNACANLNQPEDSPDLTDSEADLSCGNKDWSRNKKVLDKRGGAHVEGGSGLGEVNQQNIAQEGRQNNACTNLNMPEITLTDSTVESHCTAADGSKNVRTKEIGGGADVEGGDATADLFQQNIAQDGRQNNACDNHNDLDATLDDGRQATDCLTVDRSVNKDTKSVSGGATVEGGDATADLFQQNIAQEGRQNNACGNSNELTLTGTGGRTDAQCVAVDRSVNIGSQGN</sequence>
<dbReference type="Proteomes" id="UP001612415">
    <property type="component" value="Unassembled WGS sequence"/>
</dbReference>